<keyword evidence="3" id="KW-0963">Cytoplasm</keyword>
<dbReference type="PANTHER" id="PTHR23330">
    <property type="entry name" value="P300 TRANSCRIPTIONAL COFACTOR JMY-RELATED"/>
    <property type="match status" value="1"/>
</dbReference>
<protein>
    <recommendedName>
        <fullName evidence="10">Junction mediating and regulatory protein, p53 cofactor</fullName>
    </recommendedName>
</protein>
<feature type="domain" description="JMY/WHAMM middle" evidence="6">
    <location>
        <begin position="232"/>
        <end position="366"/>
    </location>
</feature>
<dbReference type="GO" id="GO:0012505">
    <property type="term" value="C:endomembrane system"/>
    <property type="evidence" value="ECO:0007669"/>
    <property type="project" value="UniProtKB-SubCell"/>
</dbReference>
<evidence type="ECO:0000256" key="2">
    <source>
        <dbReference type="ARBA" id="ARBA00004496"/>
    </source>
</evidence>
<evidence type="ECO:0000256" key="4">
    <source>
        <dbReference type="ARBA" id="ARBA00023054"/>
    </source>
</evidence>
<name>A0A672TKF5_STRHB</name>
<dbReference type="GO" id="GO:0034314">
    <property type="term" value="P:Arp2/3 complex-mediated actin nucleation"/>
    <property type="evidence" value="ECO:0007669"/>
    <property type="project" value="TreeGrafter"/>
</dbReference>
<feature type="domain" description="JMY/WHAMM N-terminal" evidence="7">
    <location>
        <begin position="13"/>
        <end position="56"/>
    </location>
</feature>
<evidence type="ECO:0000256" key="5">
    <source>
        <dbReference type="ARBA" id="ARBA00023203"/>
    </source>
</evidence>
<dbReference type="GO" id="GO:0072332">
    <property type="term" value="P:intrinsic apoptotic signaling pathway by p53 class mediator"/>
    <property type="evidence" value="ECO:0007669"/>
    <property type="project" value="TreeGrafter"/>
</dbReference>
<dbReference type="InterPro" id="IPR031738">
    <property type="entry name" value="JMY/WHAMM"/>
</dbReference>
<reference evidence="8 9" key="1">
    <citation type="submission" date="2019-11" db="EMBL/GenBank/DDBJ databases">
        <title>Strigops habroptila (kakapo) genome, bStrHab1, primary haplotype, v2.</title>
        <authorList>
            <person name="Jarvis E.D."/>
            <person name="Howard J."/>
            <person name="Rhie A."/>
            <person name="Phillippy A."/>
            <person name="Korlach J."/>
            <person name="Digby A."/>
            <person name="Iorns D."/>
            <person name="Eason D."/>
            <person name="Robertson B."/>
            <person name="Raemaekers T."/>
            <person name="Howe K."/>
            <person name="Lewin H."/>
            <person name="Damas J."/>
            <person name="Hastie A."/>
            <person name="Tracey A."/>
            <person name="Chow W."/>
            <person name="Fedrigo O."/>
        </authorList>
    </citation>
    <scope>NUCLEOTIDE SEQUENCE [LARGE SCALE GENOMIC DNA]</scope>
</reference>
<dbReference type="GO" id="GO:0003779">
    <property type="term" value="F:actin binding"/>
    <property type="evidence" value="ECO:0007669"/>
    <property type="project" value="UniProtKB-KW"/>
</dbReference>
<dbReference type="Pfam" id="PF15920">
    <property type="entry name" value="WHAMM-JMY_N"/>
    <property type="match status" value="2"/>
</dbReference>
<dbReference type="GO" id="GO:0005737">
    <property type="term" value="C:cytoplasm"/>
    <property type="evidence" value="ECO:0007669"/>
    <property type="project" value="UniProtKB-SubCell"/>
</dbReference>
<accession>A0A672TKF5</accession>
<sequence>MSDFALEETLEADWVAVRPHAFQEREKQKFVFIMAWNEIEGKFAIACHNRKAQWPRHGPGSGLARGSSHFRAEVGLRGSERGAIAEALSQSPLRAKSSVAEEKIEVLGKEEKVASSLPPSPLHAAESAAPDAEPVGEECSWAGLFSFQDLRAVHQQLCLVNSELEPYLPAFPEESSGVWMVLFSAPELSEQEMDALCYKLQVYLLHSLDICGWKILSQVLFTETDDPEEYYESLSELRRKGYEEVLQWACRRIQELLEKHKNMESMVELLELYQMEDEACSSLVEATRELYQYLLQPFRDMRELAMLRRQQIKISVENDFLGPRRIESLQKEDADWQRKAHMAVLSIQDLTVKYFEITSKAQKGSYFLISYTSNNKSLKVYLMFTMFCIILCD</sequence>
<proteinExistence type="predicted"/>
<evidence type="ECO:0000313" key="9">
    <source>
        <dbReference type="Proteomes" id="UP000472266"/>
    </source>
</evidence>
<dbReference type="GO" id="GO:0003713">
    <property type="term" value="F:transcription coactivator activity"/>
    <property type="evidence" value="ECO:0007669"/>
    <property type="project" value="TreeGrafter"/>
</dbReference>
<organism evidence="8 9">
    <name type="scientific">Strigops habroptila</name>
    <name type="common">Kakapo</name>
    <dbReference type="NCBI Taxonomy" id="2489341"/>
    <lineage>
        <taxon>Eukaryota</taxon>
        <taxon>Metazoa</taxon>
        <taxon>Chordata</taxon>
        <taxon>Craniata</taxon>
        <taxon>Vertebrata</taxon>
        <taxon>Euteleostomi</taxon>
        <taxon>Archelosauria</taxon>
        <taxon>Archosauria</taxon>
        <taxon>Dinosauria</taxon>
        <taxon>Saurischia</taxon>
        <taxon>Theropoda</taxon>
        <taxon>Coelurosauria</taxon>
        <taxon>Aves</taxon>
        <taxon>Neognathae</taxon>
        <taxon>Neoaves</taxon>
        <taxon>Telluraves</taxon>
        <taxon>Australaves</taxon>
        <taxon>Psittaciformes</taxon>
        <taxon>Psittacidae</taxon>
        <taxon>Strigops</taxon>
    </lineage>
</organism>
<dbReference type="InterPro" id="IPR031808">
    <property type="entry name" value="JMY/WHAMM_N"/>
</dbReference>
<gene>
    <name evidence="8" type="primary">LOC115618987</name>
</gene>
<keyword evidence="5" id="KW-0009">Actin-binding</keyword>
<evidence type="ECO:0000313" key="8">
    <source>
        <dbReference type="Ensembl" id="ENSSHBP00005001161.1"/>
    </source>
</evidence>
<feature type="domain" description="JMY/WHAMM N-terminal" evidence="7">
    <location>
        <begin position="132"/>
        <end position="231"/>
    </location>
</feature>
<dbReference type="PANTHER" id="PTHR23330:SF8">
    <property type="entry name" value="JUNCTION-MEDIATING AND -REGULATORY PROTEIN"/>
    <property type="match status" value="1"/>
</dbReference>
<dbReference type="GO" id="GO:0071933">
    <property type="term" value="F:Arp2/3 complex binding"/>
    <property type="evidence" value="ECO:0007669"/>
    <property type="project" value="TreeGrafter"/>
</dbReference>
<dbReference type="GeneTree" id="ENSGT00510000046704"/>
<keyword evidence="4" id="KW-0175">Coiled coil</keyword>
<reference evidence="8" key="3">
    <citation type="submission" date="2025-09" db="UniProtKB">
        <authorList>
            <consortium name="Ensembl"/>
        </authorList>
    </citation>
    <scope>IDENTIFICATION</scope>
</reference>
<evidence type="ECO:0000256" key="3">
    <source>
        <dbReference type="ARBA" id="ARBA00022490"/>
    </source>
</evidence>
<dbReference type="AlphaFoldDB" id="A0A672TKF5"/>
<comment type="subcellular location">
    <subcellularLocation>
        <location evidence="2">Cytoplasm</location>
    </subcellularLocation>
    <subcellularLocation>
        <location evidence="1">Endomembrane system</location>
    </subcellularLocation>
</comment>
<evidence type="ECO:0000259" key="7">
    <source>
        <dbReference type="Pfam" id="PF15920"/>
    </source>
</evidence>
<evidence type="ECO:0008006" key="10">
    <source>
        <dbReference type="Google" id="ProtNLM"/>
    </source>
</evidence>
<dbReference type="Ensembl" id="ENSSHBT00005001403.1">
    <property type="protein sequence ID" value="ENSSHBP00005001161.1"/>
    <property type="gene ID" value="ENSSHBG00005001048.1"/>
</dbReference>
<dbReference type="Pfam" id="PF15871">
    <property type="entry name" value="JMY"/>
    <property type="match status" value="1"/>
</dbReference>
<dbReference type="GO" id="GO:0043065">
    <property type="term" value="P:positive regulation of apoptotic process"/>
    <property type="evidence" value="ECO:0007669"/>
    <property type="project" value="TreeGrafter"/>
</dbReference>
<dbReference type="GO" id="GO:0005634">
    <property type="term" value="C:nucleus"/>
    <property type="evidence" value="ECO:0007669"/>
    <property type="project" value="TreeGrafter"/>
</dbReference>
<keyword evidence="9" id="KW-1185">Reference proteome</keyword>
<evidence type="ECO:0000259" key="6">
    <source>
        <dbReference type="Pfam" id="PF15871"/>
    </source>
</evidence>
<evidence type="ECO:0000256" key="1">
    <source>
        <dbReference type="ARBA" id="ARBA00004308"/>
    </source>
</evidence>
<dbReference type="GO" id="GO:0070060">
    <property type="term" value="P:'de novo' actin filament nucleation"/>
    <property type="evidence" value="ECO:0007669"/>
    <property type="project" value="TreeGrafter"/>
</dbReference>
<reference evidence="8" key="2">
    <citation type="submission" date="2025-08" db="UniProtKB">
        <authorList>
            <consortium name="Ensembl"/>
        </authorList>
    </citation>
    <scope>IDENTIFICATION</scope>
</reference>
<dbReference type="Proteomes" id="UP000472266">
    <property type="component" value="Chromosome 13"/>
</dbReference>